<dbReference type="RefSeq" id="WP_093096248.1">
    <property type="nucleotide sequence ID" value="NZ_FOTQ01000011.1"/>
</dbReference>
<dbReference type="AlphaFoldDB" id="A0A1I4SI06"/>
<reference evidence="3 4" key="1">
    <citation type="submission" date="2016-10" db="EMBL/GenBank/DDBJ databases">
        <authorList>
            <person name="de Groot N.N."/>
        </authorList>
    </citation>
    <scope>NUCLEOTIDE SEQUENCE [LARGE SCALE GENOMIC DNA]</scope>
    <source>
        <strain evidence="3 4">DSM 15283</strain>
    </source>
</reference>
<dbReference type="Gene3D" id="3.30.1490.130">
    <property type="entry name" value="D-aminoacylase. Domain 3"/>
    <property type="match status" value="1"/>
</dbReference>
<dbReference type="InterPro" id="IPR013108">
    <property type="entry name" value="Amidohydro_3"/>
</dbReference>
<dbReference type="PANTHER" id="PTHR11647:SF1">
    <property type="entry name" value="COLLAPSIN RESPONSE MEDIATOR PROTEIN"/>
    <property type="match status" value="1"/>
</dbReference>
<feature type="chain" id="PRO_5011624592" evidence="1">
    <location>
        <begin position="25"/>
        <end position="543"/>
    </location>
</feature>
<dbReference type="InterPro" id="IPR023100">
    <property type="entry name" value="D-aminoacylase_insert_dom_sf"/>
</dbReference>
<organism evidence="3 4">
    <name type="scientific">Shimia aestuarii</name>
    <dbReference type="NCBI Taxonomy" id="254406"/>
    <lineage>
        <taxon>Bacteria</taxon>
        <taxon>Pseudomonadati</taxon>
        <taxon>Pseudomonadota</taxon>
        <taxon>Alphaproteobacteria</taxon>
        <taxon>Rhodobacterales</taxon>
        <taxon>Roseobacteraceae</taxon>
    </lineage>
</organism>
<dbReference type="Gene3D" id="2.30.40.10">
    <property type="entry name" value="Urease, subunit C, domain 1"/>
    <property type="match status" value="1"/>
</dbReference>
<evidence type="ECO:0000259" key="2">
    <source>
        <dbReference type="Pfam" id="PF07969"/>
    </source>
</evidence>
<sequence length="543" mass="58576">MKAKTTILTKTLIAGLLTVSAAFAQDYDLVINNGRVIDPETLFDDIANVGVKDGRIVAISKDPLTGTETIDATGHIVAPGFIDTHFHFQMPIGYSLGLRDGLTSSMDFEMGCAGSYVAAWYEARAGVTQANYGCAVSHEFARAMVLDGSDGAEYLINGPVAAYTTRAKTGWSVTRPTLEQGNAILEEIDKGLMAGAPGIGSTTGYMRAGISSRELFEVQKVGARYGRPTGSHTRYTLGNDTTEVNGAQELIANAIALGAPAIVLHFNNPGWRVTHELISGLQERGFNIWGEIYPYAAGSTTINAEFLEPQSWVDDLGNRYEETILDPVTNEYYTLETYKATIASEPTRPVVVFKMPAEDQAKWLTLKGVTMASDGVGAQPYDAPWDFPMDQLGGTHPRTAGSRGATIRLGREHNIPMMQLMSILSYNAAKHLGDTGLKAMQERGRIQTGMVADIVVFDPETFTDNSTYEQGAIPSTGMKAVIVNGQVTVRDDVLLPVFAGQPIQFEPEDKPRFVPVSLEAWNAEFSTGMPSDFTGAFPADGGN</sequence>
<dbReference type="Proteomes" id="UP000199144">
    <property type="component" value="Unassembled WGS sequence"/>
</dbReference>
<dbReference type="SUPFAM" id="SSF51338">
    <property type="entry name" value="Composite domain of metallo-dependent hydrolases"/>
    <property type="match status" value="1"/>
</dbReference>
<dbReference type="Gene3D" id="3.20.20.140">
    <property type="entry name" value="Metal-dependent hydrolases"/>
    <property type="match status" value="1"/>
</dbReference>
<dbReference type="InterPro" id="IPR032466">
    <property type="entry name" value="Metal_Hydrolase"/>
</dbReference>
<gene>
    <name evidence="3" type="ORF">SAMN04488042_11118</name>
</gene>
<dbReference type="GO" id="GO:0016811">
    <property type="term" value="F:hydrolase activity, acting on carbon-nitrogen (but not peptide) bonds, in linear amides"/>
    <property type="evidence" value="ECO:0007669"/>
    <property type="project" value="InterPro"/>
</dbReference>
<name>A0A1I4SI06_9RHOB</name>
<feature type="signal peptide" evidence="1">
    <location>
        <begin position="1"/>
        <end position="24"/>
    </location>
</feature>
<evidence type="ECO:0000256" key="1">
    <source>
        <dbReference type="SAM" id="SignalP"/>
    </source>
</evidence>
<accession>A0A1I4SI06</accession>
<proteinExistence type="predicted"/>
<dbReference type="SUPFAM" id="SSF51556">
    <property type="entry name" value="Metallo-dependent hydrolases"/>
    <property type="match status" value="1"/>
</dbReference>
<keyword evidence="1" id="KW-0732">Signal</keyword>
<evidence type="ECO:0000313" key="3">
    <source>
        <dbReference type="EMBL" id="SFM63933.1"/>
    </source>
</evidence>
<evidence type="ECO:0000313" key="4">
    <source>
        <dbReference type="Proteomes" id="UP000199144"/>
    </source>
</evidence>
<protein>
    <submittedName>
        <fullName evidence="3">N-acyl-D-glutamate deacylase</fullName>
    </submittedName>
</protein>
<dbReference type="EMBL" id="FOTQ01000011">
    <property type="protein sequence ID" value="SFM63933.1"/>
    <property type="molecule type" value="Genomic_DNA"/>
</dbReference>
<keyword evidence="4" id="KW-1185">Reference proteome</keyword>
<dbReference type="STRING" id="254406.SAMN04488042_11118"/>
<dbReference type="PANTHER" id="PTHR11647">
    <property type="entry name" value="HYDRANTOINASE/DIHYDROPYRIMIDINASE FAMILY MEMBER"/>
    <property type="match status" value="1"/>
</dbReference>
<dbReference type="Pfam" id="PF07969">
    <property type="entry name" value="Amidohydro_3"/>
    <property type="match status" value="1"/>
</dbReference>
<dbReference type="InterPro" id="IPR050378">
    <property type="entry name" value="Metallo-dep_Hydrolases_sf"/>
</dbReference>
<feature type="domain" description="Amidohydrolase 3" evidence="2">
    <location>
        <begin position="249"/>
        <end position="489"/>
    </location>
</feature>
<dbReference type="OrthoDB" id="9815027at2"/>
<dbReference type="InterPro" id="IPR011059">
    <property type="entry name" value="Metal-dep_hydrolase_composite"/>
</dbReference>